<dbReference type="AlphaFoldDB" id="A0A5N5WEW0"/>
<evidence type="ECO:0000313" key="2">
    <source>
        <dbReference type="EMBL" id="KAB7852305.1"/>
    </source>
</evidence>
<comment type="caution">
    <text evidence="2">The sequence shown here is derived from an EMBL/GenBank/DDBJ whole genome shotgun (WGS) entry which is preliminary data.</text>
</comment>
<accession>A0A5N5WEW0</accession>
<feature type="region of interest" description="Disordered" evidence="1">
    <location>
        <begin position="112"/>
        <end position="163"/>
    </location>
</feature>
<protein>
    <submittedName>
        <fullName evidence="2">Uncharacterized protein</fullName>
    </submittedName>
</protein>
<gene>
    <name evidence="2" type="ORF">FRZ00_02035</name>
</gene>
<proteinExistence type="predicted"/>
<sequence length="163" mass="17029">MDARAGPEVWTCILGGGQASSWPLASRKAASEREHCAALRGSVRWHEPDAALVEVPQTSGMRGRFRVALSIFDLLVLCRASRAGMVLVCACITAGQTGCGGVPLQRVSGRNAAPLTREGPGSGSPAPFVDPQPLRGGTSLSRSRLTAKGTGRRRVPRKMPAGA</sequence>
<evidence type="ECO:0000313" key="3">
    <source>
        <dbReference type="Proteomes" id="UP000327000"/>
    </source>
</evidence>
<reference evidence="2 3" key="1">
    <citation type="journal article" date="2019" name="Microb. Cell Fact.">
        <title>Exploring novel herbicidin analogues by transcriptional regulator overexpression and MS/MS molecular networking.</title>
        <authorList>
            <person name="Shi Y."/>
            <person name="Gu R."/>
            <person name="Li Y."/>
            <person name="Wang X."/>
            <person name="Ren W."/>
            <person name="Li X."/>
            <person name="Wang L."/>
            <person name="Xie Y."/>
            <person name="Hong B."/>
        </authorList>
    </citation>
    <scope>NUCLEOTIDE SEQUENCE [LARGE SCALE GENOMIC DNA]</scope>
    <source>
        <strain evidence="2 3">US-43</strain>
    </source>
</reference>
<keyword evidence="3" id="KW-1185">Reference proteome</keyword>
<evidence type="ECO:0000256" key="1">
    <source>
        <dbReference type="SAM" id="MobiDB-lite"/>
    </source>
</evidence>
<dbReference type="EMBL" id="VOKX01000006">
    <property type="protein sequence ID" value="KAB7852305.1"/>
    <property type="molecule type" value="Genomic_DNA"/>
</dbReference>
<organism evidence="2 3">
    <name type="scientific">Streptomyces mobaraensis</name>
    <name type="common">Streptoverticillium mobaraense</name>
    <dbReference type="NCBI Taxonomy" id="35621"/>
    <lineage>
        <taxon>Bacteria</taxon>
        <taxon>Bacillati</taxon>
        <taxon>Actinomycetota</taxon>
        <taxon>Actinomycetes</taxon>
        <taxon>Kitasatosporales</taxon>
        <taxon>Streptomycetaceae</taxon>
        <taxon>Streptomyces</taxon>
    </lineage>
</organism>
<dbReference type="Proteomes" id="UP000327000">
    <property type="component" value="Unassembled WGS sequence"/>
</dbReference>
<name>A0A5N5WEW0_STRMB</name>